<keyword evidence="3" id="KW-1185">Reference proteome</keyword>
<accession>A0ABQ2NKR6</accession>
<feature type="transmembrane region" description="Helical" evidence="1">
    <location>
        <begin position="74"/>
        <end position="95"/>
    </location>
</feature>
<keyword evidence="1" id="KW-1133">Transmembrane helix</keyword>
<feature type="transmembrane region" description="Helical" evidence="1">
    <location>
        <begin position="101"/>
        <end position="122"/>
    </location>
</feature>
<evidence type="ECO:0008006" key="4">
    <source>
        <dbReference type="Google" id="ProtNLM"/>
    </source>
</evidence>
<organism evidence="2 3">
    <name type="scientific">Cloacibacterium rupense</name>
    <dbReference type="NCBI Taxonomy" id="517423"/>
    <lineage>
        <taxon>Bacteria</taxon>
        <taxon>Pseudomonadati</taxon>
        <taxon>Bacteroidota</taxon>
        <taxon>Flavobacteriia</taxon>
        <taxon>Flavobacteriales</taxon>
        <taxon>Weeksellaceae</taxon>
    </lineage>
</organism>
<dbReference type="EMBL" id="BMLV01000002">
    <property type="protein sequence ID" value="GGP03811.1"/>
    <property type="molecule type" value="Genomic_DNA"/>
</dbReference>
<comment type="caution">
    <text evidence="2">The sequence shown here is derived from an EMBL/GenBank/DDBJ whole genome shotgun (WGS) entry which is preliminary data.</text>
</comment>
<evidence type="ECO:0000313" key="2">
    <source>
        <dbReference type="EMBL" id="GGP03811.1"/>
    </source>
</evidence>
<evidence type="ECO:0000313" key="3">
    <source>
        <dbReference type="Proteomes" id="UP000620064"/>
    </source>
</evidence>
<protein>
    <recommendedName>
        <fullName evidence="4">DUF4181 domain-containing protein</fullName>
    </recommendedName>
</protein>
<proteinExistence type="predicted"/>
<sequence>METTIILCGIYNLLFGVFHLFFWKFFGWKKELKNVSKVNSGIMQILNIQIIIFFFIVGFICLKYSQEILQTKLGFAFLVGNFIFWLARTVNQFIFLKINDIRVHFLTVIFILGMILFLIPIVNAI</sequence>
<gene>
    <name evidence="2" type="ORF">GCM10010992_13630</name>
</gene>
<evidence type="ECO:0000256" key="1">
    <source>
        <dbReference type="SAM" id="Phobius"/>
    </source>
</evidence>
<keyword evidence="1" id="KW-0812">Transmembrane</keyword>
<dbReference type="Proteomes" id="UP000620064">
    <property type="component" value="Unassembled WGS sequence"/>
</dbReference>
<feature type="transmembrane region" description="Helical" evidence="1">
    <location>
        <begin position="5"/>
        <end position="22"/>
    </location>
</feature>
<name>A0ABQ2NKR6_9FLAO</name>
<feature type="transmembrane region" description="Helical" evidence="1">
    <location>
        <begin position="42"/>
        <end position="62"/>
    </location>
</feature>
<reference evidence="3" key="1">
    <citation type="journal article" date="2019" name="Int. J. Syst. Evol. Microbiol.">
        <title>The Global Catalogue of Microorganisms (GCM) 10K type strain sequencing project: providing services to taxonomists for standard genome sequencing and annotation.</title>
        <authorList>
            <consortium name="The Broad Institute Genomics Platform"/>
            <consortium name="The Broad Institute Genome Sequencing Center for Infectious Disease"/>
            <person name="Wu L."/>
            <person name="Ma J."/>
        </authorList>
    </citation>
    <scope>NUCLEOTIDE SEQUENCE [LARGE SCALE GENOMIC DNA]</scope>
    <source>
        <strain evidence="3">CGMCC 1.7656</strain>
    </source>
</reference>
<dbReference type="RefSeq" id="WP_188617322.1">
    <property type="nucleotide sequence ID" value="NZ_BMLV01000002.1"/>
</dbReference>
<keyword evidence="1" id="KW-0472">Membrane</keyword>